<dbReference type="EMBL" id="JANFAV010000003">
    <property type="protein sequence ID" value="MCW6534376.1"/>
    <property type="molecule type" value="Genomic_DNA"/>
</dbReference>
<dbReference type="SUPFAM" id="SSF141868">
    <property type="entry name" value="EAL domain-like"/>
    <property type="match status" value="1"/>
</dbReference>
<dbReference type="Pfam" id="PF00563">
    <property type="entry name" value="EAL"/>
    <property type="match status" value="1"/>
</dbReference>
<evidence type="ECO:0000259" key="2">
    <source>
        <dbReference type="PROSITE" id="PS50887"/>
    </source>
</evidence>
<dbReference type="PANTHER" id="PTHR33121:SF79">
    <property type="entry name" value="CYCLIC DI-GMP PHOSPHODIESTERASE PDED-RELATED"/>
    <property type="match status" value="1"/>
</dbReference>
<dbReference type="SUPFAM" id="SSF55073">
    <property type="entry name" value="Nucleotide cyclase"/>
    <property type="match status" value="1"/>
</dbReference>
<dbReference type="InterPro" id="IPR035919">
    <property type="entry name" value="EAL_sf"/>
</dbReference>
<dbReference type="AlphaFoldDB" id="A0AA41Z842"/>
<dbReference type="Proteomes" id="UP001165565">
    <property type="component" value="Unassembled WGS sequence"/>
</dbReference>
<evidence type="ECO:0000313" key="4">
    <source>
        <dbReference type="Proteomes" id="UP001165565"/>
    </source>
</evidence>
<dbReference type="RefSeq" id="WP_265268297.1">
    <property type="nucleotide sequence ID" value="NZ_JANFAV010000003.1"/>
</dbReference>
<protein>
    <submittedName>
        <fullName evidence="3">EAL domain-containing protein</fullName>
    </submittedName>
</protein>
<dbReference type="Gene3D" id="3.30.70.270">
    <property type="match status" value="1"/>
</dbReference>
<dbReference type="InterPro" id="IPR043128">
    <property type="entry name" value="Rev_trsase/Diguanyl_cyclase"/>
</dbReference>
<dbReference type="GO" id="GO:0071111">
    <property type="term" value="F:cyclic-guanylate-specific phosphodiesterase activity"/>
    <property type="evidence" value="ECO:0007669"/>
    <property type="project" value="InterPro"/>
</dbReference>
<dbReference type="PROSITE" id="PS50883">
    <property type="entry name" value="EAL"/>
    <property type="match status" value="1"/>
</dbReference>
<dbReference type="InterPro" id="IPR050706">
    <property type="entry name" value="Cyclic-di-GMP_PDE-like"/>
</dbReference>
<dbReference type="CDD" id="cd01948">
    <property type="entry name" value="EAL"/>
    <property type="match status" value="1"/>
</dbReference>
<dbReference type="Gene3D" id="3.20.20.450">
    <property type="entry name" value="EAL domain"/>
    <property type="match status" value="1"/>
</dbReference>
<evidence type="ECO:0000259" key="1">
    <source>
        <dbReference type="PROSITE" id="PS50883"/>
    </source>
</evidence>
<dbReference type="SMART" id="SM00052">
    <property type="entry name" value="EAL"/>
    <property type="match status" value="1"/>
</dbReference>
<proteinExistence type="predicted"/>
<feature type="domain" description="GGDEF" evidence="2">
    <location>
        <begin position="155"/>
        <end position="289"/>
    </location>
</feature>
<name>A0AA41Z842_9SPHN</name>
<evidence type="ECO:0000313" key="3">
    <source>
        <dbReference type="EMBL" id="MCW6534376.1"/>
    </source>
</evidence>
<feature type="domain" description="EAL" evidence="1">
    <location>
        <begin position="293"/>
        <end position="546"/>
    </location>
</feature>
<dbReference type="InterPro" id="IPR029787">
    <property type="entry name" value="Nucleotide_cyclase"/>
</dbReference>
<dbReference type="PROSITE" id="PS50887">
    <property type="entry name" value="GGDEF"/>
    <property type="match status" value="1"/>
</dbReference>
<dbReference type="InterPro" id="IPR001633">
    <property type="entry name" value="EAL_dom"/>
</dbReference>
<dbReference type="InterPro" id="IPR000160">
    <property type="entry name" value="GGDEF_dom"/>
</dbReference>
<gene>
    <name evidence="3" type="ORF">NEE01_06205</name>
</gene>
<sequence>MRDDWRGGGGALTQAPMPAFTTPTYTIAIAPDAARAALEPLLAAAGWVSTDTAPLVRLVDARREMTTLAALAGVAFEEQSGLLAIVTNDAARDTAYDAGATHAVVGDEPAALLRSLRFAGRHARRVRRQARARRIDEAAPGEVARFLAARAADGTALAMIAIRLTRFDIVNAAFGRSTGDALLAAAFARIVEALSPVAPRDRQIARGDGALFEIALAADEAALATVVAAIETALARPFDTGDAMVNLGARIGVARAANGGQVDDLPTRAREALEPARDGGAVRQAARSHAAPLARLAADLHRAIERQEIAILFQPQVTLASGAITGVEALARWDHPMLGILGAETLFAAADRADLGAALSEHILMRALGAASDWPATLAELRISVNVTAADVTRPDFVARFLDHVAESGIARARVTAEITETGLIGDLDVAAAALGALREQEVRVAIDDFGTGYSSLAYLKALPLDYLKIDRSLTRDIAGSARDRVIVRGVIAMAHALGLATIAEGVETAMERDLLAGEGCDLYQGYLCAGALDSAGLAALVAGWMLNPRPSPALSTIAAHR</sequence>
<accession>A0AA41Z842</accession>
<dbReference type="Pfam" id="PF00990">
    <property type="entry name" value="GGDEF"/>
    <property type="match status" value="1"/>
</dbReference>
<dbReference type="PANTHER" id="PTHR33121">
    <property type="entry name" value="CYCLIC DI-GMP PHOSPHODIESTERASE PDEF"/>
    <property type="match status" value="1"/>
</dbReference>
<reference evidence="3" key="1">
    <citation type="submission" date="2022-06" db="EMBL/GenBank/DDBJ databases">
        <title>Sphingomonas sp. nov. isolated from rhizosphere soil of tomato.</title>
        <authorList>
            <person name="Dong H."/>
            <person name="Gao R."/>
        </authorList>
    </citation>
    <scope>NUCLEOTIDE SEQUENCE</scope>
    <source>
        <strain evidence="3">MMSM24</strain>
    </source>
</reference>
<comment type="caution">
    <text evidence="3">The sequence shown here is derived from an EMBL/GenBank/DDBJ whole genome shotgun (WGS) entry which is preliminary data.</text>
</comment>
<organism evidence="3 4">
    <name type="scientific">Sphingomonas lycopersici</name>
    <dbReference type="NCBI Taxonomy" id="2951807"/>
    <lineage>
        <taxon>Bacteria</taxon>
        <taxon>Pseudomonadati</taxon>
        <taxon>Pseudomonadota</taxon>
        <taxon>Alphaproteobacteria</taxon>
        <taxon>Sphingomonadales</taxon>
        <taxon>Sphingomonadaceae</taxon>
        <taxon>Sphingomonas</taxon>
    </lineage>
</organism>
<keyword evidence="4" id="KW-1185">Reference proteome</keyword>
<dbReference type="SMART" id="SM00267">
    <property type="entry name" value="GGDEF"/>
    <property type="match status" value="1"/>
</dbReference>